<dbReference type="RefSeq" id="WP_008990023.1">
    <property type="nucleotide sequence ID" value="NZ_AMSG01000001.1"/>
</dbReference>
<feature type="signal peptide" evidence="1">
    <location>
        <begin position="1"/>
        <end position="18"/>
    </location>
</feature>
<comment type="caution">
    <text evidence="2">The sequence shown here is derived from an EMBL/GenBank/DDBJ whole genome shotgun (WGS) entry which is preliminary data.</text>
</comment>
<evidence type="ECO:0000313" key="2">
    <source>
        <dbReference type="EMBL" id="EKF56694.1"/>
    </source>
</evidence>
<evidence type="ECO:0000256" key="1">
    <source>
        <dbReference type="SAM" id="SignalP"/>
    </source>
</evidence>
<dbReference type="AlphaFoldDB" id="K2PZ14"/>
<protein>
    <submittedName>
        <fullName evidence="2">Nicotinic acid mononucleotide adenyltransferase</fullName>
    </submittedName>
</protein>
<keyword evidence="2" id="KW-0808">Transferase</keyword>
<dbReference type="Gene3D" id="2.20.110.10">
    <property type="entry name" value="Histone H3 K4-specific methyltransferase SET7/9 N-terminal domain"/>
    <property type="match status" value="1"/>
</dbReference>
<sequence length="118" mass="13286">MKNILTALALVFSVVLFAQEVEKKPKLEIENGMVKATYYHDNGKVAQSGNYLDGKLHGEWKSYDVEGNTLAIANYNMGEKTGNWFFYDGNTLKEVTYQNSAIASVKTWNQTNKVVVNQ</sequence>
<evidence type="ECO:0000313" key="3">
    <source>
        <dbReference type="Proteomes" id="UP000007364"/>
    </source>
</evidence>
<dbReference type="Pfam" id="PF07661">
    <property type="entry name" value="MORN_2"/>
    <property type="match status" value="2"/>
</dbReference>
<dbReference type="GO" id="GO:0016740">
    <property type="term" value="F:transferase activity"/>
    <property type="evidence" value="ECO:0007669"/>
    <property type="project" value="UniProtKB-KW"/>
</dbReference>
<keyword evidence="1" id="KW-0732">Signal</keyword>
<name>K2PZ14_9FLAO</name>
<accession>K2PZ14</accession>
<organism evidence="2 3">
    <name type="scientific">Galbibacter marinus</name>
    <dbReference type="NCBI Taxonomy" id="555500"/>
    <lineage>
        <taxon>Bacteria</taxon>
        <taxon>Pseudomonadati</taxon>
        <taxon>Bacteroidota</taxon>
        <taxon>Flavobacteriia</taxon>
        <taxon>Flavobacteriales</taxon>
        <taxon>Flavobacteriaceae</taxon>
        <taxon>Galbibacter</taxon>
    </lineage>
</organism>
<proteinExistence type="predicted"/>
<dbReference type="InterPro" id="IPR011652">
    <property type="entry name" value="MORN_2"/>
</dbReference>
<dbReference type="OrthoDB" id="1467310at2"/>
<keyword evidence="3" id="KW-1185">Reference proteome</keyword>
<dbReference type="EMBL" id="AMSG01000001">
    <property type="protein sequence ID" value="EKF56694.1"/>
    <property type="molecule type" value="Genomic_DNA"/>
</dbReference>
<dbReference type="STRING" id="555500.I215_00730"/>
<dbReference type="Proteomes" id="UP000007364">
    <property type="component" value="Unassembled WGS sequence"/>
</dbReference>
<reference evidence="2 3" key="1">
    <citation type="journal article" date="2012" name="J. Bacteriol.">
        <title>Genome Sequence of Galbibacter marinum Type Strain ck-I2-15.</title>
        <authorList>
            <person name="Lai Q."/>
            <person name="Li C."/>
            <person name="Shao Z."/>
        </authorList>
    </citation>
    <scope>NUCLEOTIDE SEQUENCE [LARGE SCALE GENOMIC DNA]</scope>
    <source>
        <strain evidence="3">ck-I2-15</strain>
    </source>
</reference>
<dbReference type="eggNOG" id="COG2849">
    <property type="taxonomic scope" value="Bacteria"/>
</dbReference>
<gene>
    <name evidence="2" type="ORF">I215_00730</name>
</gene>
<dbReference type="SUPFAM" id="SSF82185">
    <property type="entry name" value="Histone H3 K4-specific methyltransferase SET7/9 N-terminal domain"/>
    <property type="match status" value="1"/>
</dbReference>
<feature type="chain" id="PRO_5003862957" evidence="1">
    <location>
        <begin position="19"/>
        <end position="118"/>
    </location>
</feature>